<evidence type="ECO:0000313" key="3">
    <source>
        <dbReference type="Proteomes" id="UP000799429"/>
    </source>
</evidence>
<keyword evidence="1" id="KW-1133">Transmembrane helix</keyword>
<comment type="caution">
    <text evidence="2">The sequence shown here is derived from an EMBL/GenBank/DDBJ whole genome shotgun (WGS) entry which is preliminary data.</text>
</comment>
<sequence>MINMRHYSARPTPPSFMLKAASTLYLVSALTVPFIYPIAQSRSAKKDGSWKTRPPIKFVPGPFQVPGL</sequence>
<protein>
    <submittedName>
        <fullName evidence="2">Uncharacterized protein</fullName>
    </submittedName>
</protein>
<keyword evidence="3" id="KW-1185">Reference proteome</keyword>
<dbReference type="OrthoDB" id="4400538at2759"/>
<name>A0A9P4SEB4_9PEZI</name>
<proteinExistence type="predicted"/>
<organism evidence="2 3">
    <name type="scientific">Patellaria atrata CBS 101060</name>
    <dbReference type="NCBI Taxonomy" id="1346257"/>
    <lineage>
        <taxon>Eukaryota</taxon>
        <taxon>Fungi</taxon>
        <taxon>Dikarya</taxon>
        <taxon>Ascomycota</taxon>
        <taxon>Pezizomycotina</taxon>
        <taxon>Dothideomycetes</taxon>
        <taxon>Dothideomycetes incertae sedis</taxon>
        <taxon>Patellariales</taxon>
        <taxon>Patellariaceae</taxon>
        <taxon>Patellaria</taxon>
    </lineage>
</organism>
<dbReference type="Proteomes" id="UP000799429">
    <property type="component" value="Unassembled WGS sequence"/>
</dbReference>
<feature type="non-terminal residue" evidence="2">
    <location>
        <position position="68"/>
    </location>
</feature>
<gene>
    <name evidence="2" type="ORF">M501DRAFT_1000375</name>
</gene>
<evidence type="ECO:0000256" key="1">
    <source>
        <dbReference type="SAM" id="Phobius"/>
    </source>
</evidence>
<keyword evidence="1" id="KW-0472">Membrane</keyword>
<keyword evidence="1" id="KW-0812">Transmembrane</keyword>
<dbReference type="AlphaFoldDB" id="A0A9P4SEB4"/>
<dbReference type="EMBL" id="MU006091">
    <property type="protein sequence ID" value="KAF2841206.1"/>
    <property type="molecule type" value="Genomic_DNA"/>
</dbReference>
<feature type="transmembrane region" description="Helical" evidence="1">
    <location>
        <begin position="20"/>
        <end position="39"/>
    </location>
</feature>
<accession>A0A9P4SEB4</accession>
<evidence type="ECO:0000313" key="2">
    <source>
        <dbReference type="EMBL" id="KAF2841206.1"/>
    </source>
</evidence>
<reference evidence="2" key="1">
    <citation type="journal article" date="2020" name="Stud. Mycol.">
        <title>101 Dothideomycetes genomes: a test case for predicting lifestyles and emergence of pathogens.</title>
        <authorList>
            <person name="Haridas S."/>
            <person name="Albert R."/>
            <person name="Binder M."/>
            <person name="Bloem J."/>
            <person name="Labutti K."/>
            <person name="Salamov A."/>
            <person name="Andreopoulos B."/>
            <person name="Baker S."/>
            <person name="Barry K."/>
            <person name="Bills G."/>
            <person name="Bluhm B."/>
            <person name="Cannon C."/>
            <person name="Castanera R."/>
            <person name="Culley D."/>
            <person name="Daum C."/>
            <person name="Ezra D."/>
            <person name="Gonzalez J."/>
            <person name="Henrissat B."/>
            <person name="Kuo A."/>
            <person name="Liang C."/>
            <person name="Lipzen A."/>
            <person name="Lutzoni F."/>
            <person name="Magnuson J."/>
            <person name="Mondo S."/>
            <person name="Nolan M."/>
            <person name="Ohm R."/>
            <person name="Pangilinan J."/>
            <person name="Park H.-J."/>
            <person name="Ramirez L."/>
            <person name="Alfaro M."/>
            <person name="Sun H."/>
            <person name="Tritt A."/>
            <person name="Yoshinaga Y."/>
            <person name="Zwiers L.-H."/>
            <person name="Turgeon B."/>
            <person name="Goodwin S."/>
            <person name="Spatafora J."/>
            <person name="Crous P."/>
            <person name="Grigoriev I."/>
        </authorList>
    </citation>
    <scope>NUCLEOTIDE SEQUENCE</scope>
    <source>
        <strain evidence="2">CBS 101060</strain>
    </source>
</reference>